<dbReference type="InterPro" id="IPR005467">
    <property type="entry name" value="His_kinase_dom"/>
</dbReference>
<evidence type="ECO:0000256" key="5">
    <source>
        <dbReference type="ARBA" id="ARBA00018672"/>
    </source>
</evidence>
<dbReference type="PANTHER" id="PTHR45339:SF1">
    <property type="entry name" value="HYBRID SIGNAL TRANSDUCTION HISTIDINE KINASE J"/>
    <property type="match status" value="1"/>
</dbReference>
<dbReference type="CDD" id="cd17546">
    <property type="entry name" value="REC_hyHK_CKI1_RcsC-like"/>
    <property type="match status" value="1"/>
</dbReference>
<dbReference type="Gene3D" id="1.10.287.130">
    <property type="match status" value="1"/>
</dbReference>
<feature type="domain" description="Histidine kinase" evidence="22">
    <location>
        <begin position="424"/>
        <end position="645"/>
    </location>
</feature>
<evidence type="ECO:0000256" key="17">
    <source>
        <dbReference type="ARBA" id="ARBA00064003"/>
    </source>
</evidence>
<evidence type="ECO:0000259" key="23">
    <source>
        <dbReference type="PROSITE" id="PS50110"/>
    </source>
</evidence>
<keyword evidence="12" id="KW-0067">ATP-binding</keyword>
<dbReference type="InterPro" id="IPR000700">
    <property type="entry name" value="PAS-assoc_C"/>
</dbReference>
<proteinExistence type="inferred from homology"/>
<comment type="subunit">
    <text evidence="17">At low DSF concentrations, interacts with RpfF.</text>
</comment>
<dbReference type="GO" id="GO:0005886">
    <property type="term" value="C:plasma membrane"/>
    <property type="evidence" value="ECO:0007669"/>
    <property type="project" value="UniProtKB-SubCell"/>
</dbReference>
<dbReference type="InterPro" id="IPR036097">
    <property type="entry name" value="HisK_dim/P_sf"/>
</dbReference>
<evidence type="ECO:0000256" key="8">
    <source>
        <dbReference type="ARBA" id="ARBA00022679"/>
    </source>
</evidence>
<dbReference type="SUPFAM" id="SSF52172">
    <property type="entry name" value="CheY-like"/>
    <property type="match status" value="1"/>
</dbReference>
<dbReference type="CDD" id="cd00130">
    <property type="entry name" value="PAS"/>
    <property type="match status" value="2"/>
</dbReference>
<comment type="caution">
    <text evidence="26">The sequence shown here is derived from an EMBL/GenBank/DDBJ whole genome shotgun (WGS) entry which is preliminary data.</text>
</comment>
<dbReference type="Pfam" id="PF00989">
    <property type="entry name" value="PAS"/>
    <property type="match status" value="1"/>
</dbReference>
<dbReference type="SMART" id="SM00388">
    <property type="entry name" value="HisKA"/>
    <property type="match status" value="1"/>
</dbReference>
<feature type="domain" description="PAS" evidence="24">
    <location>
        <begin position="10"/>
        <end position="55"/>
    </location>
</feature>
<dbReference type="Pfam" id="PF13426">
    <property type="entry name" value="PAS_9"/>
    <property type="match status" value="2"/>
</dbReference>
<keyword evidence="10" id="KW-0547">Nucleotide-binding</keyword>
<dbReference type="PATRIC" id="fig|476652.3.peg.1287"/>
<evidence type="ECO:0000256" key="15">
    <source>
        <dbReference type="ARBA" id="ARBA00023136"/>
    </source>
</evidence>
<keyword evidence="13" id="KW-1133">Transmembrane helix</keyword>
<protein>
    <recommendedName>
        <fullName evidence="19">Circadian input-output histidine kinase CikA</fullName>
        <ecNumber evidence="4">2.7.13.3</ecNumber>
    </recommendedName>
    <alternativeName>
        <fullName evidence="18">Sensory/regulatory protein RpfC</fullName>
    </alternativeName>
    <alternativeName>
        <fullName evidence="5">Stage 0 sporulation protein A homolog</fullName>
    </alternativeName>
</protein>
<dbReference type="SMART" id="SM00448">
    <property type="entry name" value="REC"/>
    <property type="match status" value="1"/>
</dbReference>
<evidence type="ECO:0000256" key="1">
    <source>
        <dbReference type="ARBA" id="ARBA00000085"/>
    </source>
</evidence>
<dbReference type="Gene3D" id="3.30.450.20">
    <property type="entry name" value="PAS domain"/>
    <property type="match status" value="3"/>
</dbReference>
<evidence type="ECO:0000256" key="2">
    <source>
        <dbReference type="ARBA" id="ARBA00004651"/>
    </source>
</evidence>
<keyword evidence="14" id="KW-0902">Two-component regulatory system</keyword>
<evidence type="ECO:0000256" key="7">
    <source>
        <dbReference type="ARBA" id="ARBA00022553"/>
    </source>
</evidence>
<comment type="subcellular location">
    <subcellularLocation>
        <location evidence="2">Cell membrane</location>
        <topology evidence="2">Multi-pass membrane protein</topology>
    </subcellularLocation>
</comment>
<evidence type="ECO:0000313" key="27">
    <source>
        <dbReference type="Proteomes" id="UP000036356"/>
    </source>
</evidence>
<evidence type="ECO:0000256" key="13">
    <source>
        <dbReference type="ARBA" id="ARBA00022989"/>
    </source>
</evidence>
<evidence type="ECO:0000259" key="25">
    <source>
        <dbReference type="PROSITE" id="PS50113"/>
    </source>
</evidence>
<evidence type="ECO:0000256" key="9">
    <source>
        <dbReference type="ARBA" id="ARBA00022692"/>
    </source>
</evidence>
<keyword evidence="21" id="KW-0175">Coiled coil</keyword>
<organism evidence="26 27">
    <name type="scientific">Desulfosporosinus acididurans</name>
    <dbReference type="NCBI Taxonomy" id="476652"/>
    <lineage>
        <taxon>Bacteria</taxon>
        <taxon>Bacillati</taxon>
        <taxon>Bacillota</taxon>
        <taxon>Clostridia</taxon>
        <taxon>Eubacteriales</taxon>
        <taxon>Desulfitobacteriaceae</taxon>
        <taxon>Desulfosporosinus</taxon>
    </lineage>
</organism>
<dbReference type="Gene3D" id="1.20.120.160">
    <property type="entry name" value="HPT domain"/>
    <property type="match status" value="1"/>
</dbReference>
<dbReference type="InterPro" id="IPR036890">
    <property type="entry name" value="HATPase_C_sf"/>
</dbReference>
<evidence type="ECO:0000313" key="26">
    <source>
        <dbReference type="EMBL" id="KLU66586.1"/>
    </source>
</evidence>
<dbReference type="PROSITE" id="PS50113">
    <property type="entry name" value="PAC"/>
    <property type="match status" value="1"/>
</dbReference>
<dbReference type="CDD" id="cd00082">
    <property type="entry name" value="HisKA"/>
    <property type="match status" value="1"/>
</dbReference>
<keyword evidence="7 20" id="KW-0597">Phosphoprotein</keyword>
<evidence type="ECO:0000256" key="3">
    <source>
        <dbReference type="ARBA" id="ARBA00006402"/>
    </source>
</evidence>
<evidence type="ECO:0000256" key="6">
    <source>
        <dbReference type="ARBA" id="ARBA00022475"/>
    </source>
</evidence>
<dbReference type="Gene3D" id="3.40.50.2300">
    <property type="match status" value="1"/>
</dbReference>
<keyword evidence="6" id="KW-1003">Cell membrane</keyword>
<keyword evidence="9" id="KW-0812">Transmembrane</keyword>
<dbReference type="FunFam" id="1.10.287.130:FF:000002">
    <property type="entry name" value="Two-component osmosensing histidine kinase"/>
    <property type="match status" value="1"/>
</dbReference>
<dbReference type="CDD" id="cd16922">
    <property type="entry name" value="HATPase_EvgS-ArcB-TorS-like"/>
    <property type="match status" value="1"/>
</dbReference>
<dbReference type="Pfam" id="PF00072">
    <property type="entry name" value="Response_reg"/>
    <property type="match status" value="1"/>
</dbReference>
<dbReference type="GO" id="GO:0005524">
    <property type="term" value="F:ATP binding"/>
    <property type="evidence" value="ECO:0007669"/>
    <property type="project" value="UniProtKB-KW"/>
</dbReference>
<dbReference type="InterPro" id="IPR003594">
    <property type="entry name" value="HATPase_dom"/>
</dbReference>
<dbReference type="SUPFAM" id="SSF47226">
    <property type="entry name" value="Histidine-containing phosphotransfer domain, HPT domain"/>
    <property type="match status" value="1"/>
</dbReference>
<dbReference type="InterPro" id="IPR004358">
    <property type="entry name" value="Sig_transdc_His_kin-like_C"/>
</dbReference>
<evidence type="ECO:0000256" key="21">
    <source>
        <dbReference type="SAM" id="Coils"/>
    </source>
</evidence>
<evidence type="ECO:0000259" key="22">
    <source>
        <dbReference type="PROSITE" id="PS50109"/>
    </source>
</evidence>
<dbReference type="SMART" id="SM00091">
    <property type="entry name" value="PAS"/>
    <property type="match status" value="3"/>
</dbReference>
<keyword evidence="8 26" id="KW-0808">Transferase</keyword>
<dbReference type="Gene3D" id="3.30.565.10">
    <property type="entry name" value="Histidine kinase-like ATPase, C-terminal domain"/>
    <property type="match status" value="1"/>
</dbReference>
<name>A0A0J1IPF2_9FIRM</name>
<keyword evidence="15" id="KW-0472">Membrane</keyword>
<dbReference type="FunFam" id="3.30.565.10:FF:000010">
    <property type="entry name" value="Sensor histidine kinase RcsC"/>
    <property type="match status" value="1"/>
</dbReference>
<evidence type="ECO:0000256" key="11">
    <source>
        <dbReference type="ARBA" id="ARBA00022777"/>
    </source>
</evidence>
<feature type="modified residue" description="4-aspartylphosphate" evidence="20">
    <location>
        <position position="717"/>
    </location>
</feature>
<dbReference type="RefSeq" id="WP_053006298.1">
    <property type="nucleotide sequence ID" value="NZ_LDZY01000004.1"/>
</dbReference>
<evidence type="ECO:0000256" key="14">
    <source>
        <dbReference type="ARBA" id="ARBA00023012"/>
    </source>
</evidence>
<evidence type="ECO:0000256" key="16">
    <source>
        <dbReference type="ARBA" id="ARBA00024867"/>
    </source>
</evidence>
<keyword evidence="11" id="KW-0418">Kinase</keyword>
<dbReference type="InterPro" id="IPR001789">
    <property type="entry name" value="Sig_transdc_resp-reg_receiver"/>
</dbReference>
<comment type="function">
    <text evidence="16">May play the central regulatory role in sporulation. It may be an element of the effector pathway responsible for the activation of sporulation genes in response to nutritional stress. Spo0A may act in concert with spo0H (a sigma factor) to control the expression of some genes that are critical to the sporulation process.</text>
</comment>
<evidence type="ECO:0000256" key="20">
    <source>
        <dbReference type="PROSITE-ProRule" id="PRU00169"/>
    </source>
</evidence>
<dbReference type="GO" id="GO:0000155">
    <property type="term" value="F:phosphorelay sensor kinase activity"/>
    <property type="evidence" value="ECO:0007669"/>
    <property type="project" value="InterPro"/>
</dbReference>
<evidence type="ECO:0000259" key="24">
    <source>
        <dbReference type="PROSITE" id="PS50112"/>
    </source>
</evidence>
<comment type="similarity">
    <text evidence="3">In the N-terminal section; belongs to the phytochrome family.</text>
</comment>
<dbReference type="STRING" id="476652.DEAC_c12520"/>
<dbReference type="SUPFAM" id="SSF47384">
    <property type="entry name" value="Homodimeric domain of signal transducing histidine kinase"/>
    <property type="match status" value="1"/>
</dbReference>
<dbReference type="Pfam" id="PF00512">
    <property type="entry name" value="HisKA"/>
    <property type="match status" value="1"/>
</dbReference>
<dbReference type="InterPro" id="IPR013767">
    <property type="entry name" value="PAS_fold"/>
</dbReference>
<dbReference type="PRINTS" id="PR00344">
    <property type="entry name" value="BCTRLSENSOR"/>
</dbReference>
<evidence type="ECO:0000256" key="18">
    <source>
        <dbReference type="ARBA" id="ARBA00068150"/>
    </source>
</evidence>
<feature type="domain" description="Response regulatory" evidence="23">
    <location>
        <begin position="668"/>
        <end position="785"/>
    </location>
</feature>
<dbReference type="NCBIfam" id="TIGR00229">
    <property type="entry name" value="sensory_box"/>
    <property type="match status" value="2"/>
</dbReference>
<keyword evidence="27" id="KW-1185">Reference proteome</keyword>
<feature type="domain" description="PAC" evidence="25">
    <location>
        <begin position="218"/>
        <end position="268"/>
    </location>
</feature>
<evidence type="ECO:0000256" key="10">
    <source>
        <dbReference type="ARBA" id="ARBA00022741"/>
    </source>
</evidence>
<feature type="coiled-coil region" evidence="21">
    <location>
        <begin position="397"/>
        <end position="424"/>
    </location>
</feature>
<accession>A0A0J1IPF2</accession>
<dbReference type="Pfam" id="PF02518">
    <property type="entry name" value="HATPase_c"/>
    <property type="match status" value="1"/>
</dbReference>
<dbReference type="InterPro" id="IPR000014">
    <property type="entry name" value="PAS"/>
</dbReference>
<dbReference type="EMBL" id="LDZY01000004">
    <property type="protein sequence ID" value="KLU66586.1"/>
    <property type="molecule type" value="Genomic_DNA"/>
</dbReference>
<dbReference type="InterPro" id="IPR035965">
    <property type="entry name" value="PAS-like_dom_sf"/>
</dbReference>
<dbReference type="SUPFAM" id="SSF55785">
    <property type="entry name" value="PYP-like sensor domain (PAS domain)"/>
    <property type="match status" value="3"/>
</dbReference>
<evidence type="ECO:0000256" key="4">
    <source>
        <dbReference type="ARBA" id="ARBA00012438"/>
    </source>
</evidence>
<dbReference type="InterPro" id="IPR036641">
    <property type="entry name" value="HPT_dom_sf"/>
</dbReference>
<dbReference type="GO" id="GO:0006355">
    <property type="term" value="P:regulation of DNA-templated transcription"/>
    <property type="evidence" value="ECO:0007669"/>
    <property type="project" value="InterPro"/>
</dbReference>
<reference evidence="26 27" key="1">
    <citation type="submission" date="2015-06" db="EMBL/GenBank/DDBJ databases">
        <title>Draft genome of the moderately acidophilic sulfate reducer Candidatus Desulfosporosinus acididurans strain M1.</title>
        <authorList>
            <person name="Poehlein A."/>
            <person name="Petzsch P."/>
            <person name="Johnson B.D."/>
            <person name="Schloemann M."/>
            <person name="Daniel R."/>
            <person name="Muehling M."/>
        </authorList>
    </citation>
    <scope>NUCLEOTIDE SEQUENCE [LARGE SCALE GENOMIC DNA]</scope>
    <source>
        <strain evidence="26 27">M1</strain>
    </source>
</reference>
<dbReference type="PROSITE" id="PS50109">
    <property type="entry name" value="HIS_KIN"/>
    <property type="match status" value="1"/>
</dbReference>
<dbReference type="SMART" id="SM00387">
    <property type="entry name" value="HATPase_c"/>
    <property type="match status" value="1"/>
</dbReference>
<dbReference type="PROSITE" id="PS50112">
    <property type="entry name" value="PAS"/>
    <property type="match status" value="3"/>
</dbReference>
<feature type="domain" description="PAS" evidence="24">
    <location>
        <begin position="296"/>
        <end position="358"/>
    </location>
</feature>
<dbReference type="PANTHER" id="PTHR45339">
    <property type="entry name" value="HYBRID SIGNAL TRANSDUCTION HISTIDINE KINASE J"/>
    <property type="match status" value="1"/>
</dbReference>
<evidence type="ECO:0000256" key="19">
    <source>
        <dbReference type="ARBA" id="ARBA00074306"/>
    </source>
</evidence>
<dbReference type="Proteomes" id="UP000036356">
    <property type="component" value="Unassembled WGS sequence"/>
</dbReference>
<feature type="domain" description="PAS" evidence="24">
    <location>
        <begin position="149"/>
        <end position="204"/>
    </location>
</feature>
<dbReference type="InterPro" id="IPR011006">
    <property type="entry name" value="CheY-like_superfamily"/>
</dbReference>
<dbReference type="SUPFAM" id="SSF55874">
    <property type="entry name" value="ATPase domain of HSP90 chaperone/DNA topoisomerase II/histidine kinase"/>
    <property type="match status" value="1"/>
</dbReference>
<comment type="catalytic activity">
    <reaction evidence="1">
        <text>ATP + protein L-histidine = ADP + protein N-phospho-L-histidine.</text>
        <dbReference type="EC" id="2.7.13.3"/>
    </reaction>
</comment>
<dbReference type="AlphaFoldDB" id="A0A0J1IPF2"/>
<dbReference type="InterPro" id="IPR003661">
    <property type="entry name" value="HisK_dim/P_dom"/>
</dbReference>
<dbReference type="PROSITE" id="PS50110">
    <property type="entry name" value="RESPONSE_REGULATORY"/>
    <property type="match status" value="1"/>
</dbReference>
<gene>
    <name evidence="26" type="primary">bvgS</name>
    <name evidence="26" type="ORF">DEAC_c12520</name>
</gene>
<sequence length="911" mass="102995">MTGNRKSMTEFSDFEIIFNTSPIGMFLLNESSKVEKINDAAINYLNLNPESVFGKPLGDGIRCQGSFETALGCGFGQQCPSCKLRLAVDSAMKAGEVTTRLEYSKILIGEEEKKRSWFEASITPITVHGKRKVAVMLNDITDRRLVEVSAKKYQVLLENARDIILIIDMEGNILEANKAAVLAYGYAKGELVSLKIFNLRDTDDWKSKPINEVGEQGILFETNHLRKDGSRFPVEVSAYITMIEDRQVLVNFIRDISERKRAEIELFKSEKSQRVLYERYRSLIMNMPDSFAYNKVIFDKAGNPIDYEVLEINEAYEKIFNVSRQKIIGKKYSELFSGDDQEFFRQRMAEYGEVASSGIELNSPIYYSKWSKRWFSVKLYSPEPGYFVSILTDMTERINAEHELNLAKENAEAANQAKSEFLANMSHEIRTPINGMIGMIDLTLMTTMSSKQRENLEIAKTCADSLLKIINDILDFSKIEAGKLVIENLRFDLQELLNSIIKAHLPMARKKNLKLDYRCFSSLPPNLYGDPNRLMQVLNNLLNNALKFTDLGEVILTVRELSKTNETVEVRFSISDTGIGISEHEQAKLFKNFSQVDGSIRRKHGGTGLGLAISKKLVQIMGGDIKLESKKGKGSTFSFSIKFGAKGELNDPASNEIMSICDAVKPLRFLIVEDDSVNLMVLTLMLKEKGHYVEAATNGAEALECHARNQYDAIFMDIQMPVMDGIEATKEIRSREGDNQHTPIIALTAYALVGDREKFLSYGLDEYIPKPIKMDELFRVLNSVVKRDQGKIRSNEAGLEIEISEEGKLINFKSETFIRCEDDLLVIREISGHIKDLETAIALHDLPLIEQAAHKIKTSSEKLEADNLKTLAFKIELAARRENFEGAVKNAEMAKIDFKTIRYGGELGWER</sequence>
<dbReference type="EC" id="2.7.13.3" evidence="4"/>
<evidence type="ECO:0000256" key="12">
    <source>
        <dbReference type="ARBA" id="ARBA00022840"/>
    </source>
</evidence>